<proteinExistence type="predicted"/>
<dbReference type="EMBL" id="RDQH01000328">
    <property type="protein sequence ID" value="RXI07255.1"/>
    <property type="molecule type" value="Genomic_DNA"/>
</dbReference>
<organism evidence="1 2">
    <name type="scientific">Malus domestica</name>
    <name type="common">Apple</name>
    <name type="synonym">Pyrus malus</name>
    <dbReference type="NCBI Taxonomy" id="3750"/>
    <lineage>
        <taxon>Eukaryota</taxon>
        <taxon>Viridiplantae</taxon>
        <taxon>Streptophyta</taxon>
        <taxon>Embryophyta</taxon>
        <taxon>Tracheophyta</taxon>
        <taxon>Spermatophyta</taxon>
        <taxon>Magnoliopsida</taxon>
        <taxon>eudicotyledons</taxon>
        <taxon>Gunneridae</taxon>
        <taxon>Pentapetalae</taxon>
        <taxon>rosids</taxon>
        <taxon>fabids</taxon>
        <taxon>Rosales</taxon>
        <taxon>Rosaceae</taxon>
        <taxon>Amygdaloideae</taxon>
        <taxon>Maleae</taxon>
        <taxon>Malus</taxon>
    </lineage>
</organism>
<gene>
    <name evidence="1" type="ORF">DVH24_026391</name>
</gene>
<protein>
    <submittedName>
        <fullName evidence="1">Uncharacterized protein</fullName>
    </submittedName>
</protein>
<accession>A0A498KNI4</accession>
<dbReference type="Proteomes" id="UP000290289">
    <property type="component" value="Chromosome 2"/>
</dbReference>
<sequence>MEKSLYICSFLLLNKINSGNGFFIEVYGNMVRRNLPLLKVYGNMVRRNLPLLSIFMATSSFLPFHNGRLFFFYFIRISPNCFLQIFKLLV</sequence>
<evidence type="ECO:0000313" key="1">
    <source>
        <dbReference type="EMBL" id="RXI07255.1"/>
    </source>
</evidence>
<evidence type="ECO:0000313" key="2">
    <source>
        <dbReference type="Proteomes" id="UP000290289"/>
    </source>
</evidence>
<dbReference type="AlphaFoldDB" id="A0A498KNI4"/>
<name>A0A498KNI4_MALDO</name>
<keyword evidence="2" id="KW-1185">Reference proteome</keyword>
<comment type="caution">
    <text evidence="1">The sequence shown here is derived from an EMBL/GenBank/DDBJ whole genome shotgun (WGS) entry which is preliminary data.</text>
</comment>
<reference evidence="1 2" key="1">
    <citation type="submission" date="2018-10" db="EMBL/GenBank/DDBJ databases">
        <title>A high-quality apple genome assembly.</title>
        <authorList>
            <person name="Hu J."/>
        </authorList>
    </citation>
    <scope>NUCLEOTIDE SEQUENCE [LARGE SCALE GENOMIC DNA]</scope>
    <source>
        <strain evidence="2">cv. HFTH1</strain>
        <tissue evidence="1">Young leaf</tissue>
    </source>
</reference>